<evidence type="ECO:0000256" key="6">
    <source>
        <dbReference type="ARBA" id="ARBA00022840"/>
    </source>
</evidence>
<evidence type="ECO:0000259" key="14">
    <source>
        <dbReference type="Pfam" id="PF00306"/>
    </source>
</evidence>
<dbReference type="NCBIfam" id="NF009884">
    <property type="entry name" value="PRK13343.1"/>
    <property type="match status" value="1"/>
</dbReference>
<dbReference type="Gene3D" id="3.40.50.300">
    <property type="entry name" value="P-loop containing nucleotide triphosphate hydrolases"/>
    <property type="match status" value="1"/>
</dbReference>
<keyword evidence="9 12" id="KW-0139">CF(1)</keyword>
<evidence type="ECO:0000313" key="17">
    <source>
        <dbReference type="Proteomes" id="UP000187283"/>
    </source>
</evidence>
<dbReference type="Proteomes" id="UP000187283">
    <property type="component" value="Unassembled WGS sequence"/>
</dbReference>
<dbReference type="FunFam" id="3.40.50.300:FF:004039">
    <property type="entry name" value="ATP synthase subunit alpha, mitochondrial"/>
    <property type="match status" value="1"/>
</dbReference>
<dbReference type="SUPFAM" id="SSF47917">
    <property type="entry name" value="C-terminal domain of alpha and beta subunits of F1 ATP synthase"/>
    <property type="match status" value="1"/>
</dbReference>
<keyword evidence="7 11" id="KW-0406">Ion transport</keyword>
<proteinExistence type="inferred from homology"/>
<dbReference type="PANTHER" id="PTHR48082">
    <property type="entry name" value="ATP SYNTHASE SUBUNIT ALPHA, MITOCHONDRIAL"/>
    <property type="match status" value="1"/>
</dbReference>
<dbReference type="OrthoDB" id="9805536at2759"/>
<evidence type="ECO:0000256" key="3">
    <source>
        <dbReference type="ARBA" id="ARBA00022448"/>
    </source>
</evidence>
<dbReference type="InterPro" id="IPR038376">
    <property type="entry name" value="ATP_synth_asu_C_sf"/>
</dbReference>
<dbReference type="GO" id="GO:0005743">
    <property type="term" value="C:mitochondrial inner membrane"/>
    <property type="evidence" value="ECO:0007669"/>
    <property type="project" value="UniProtKB-SubCell"/>
</dbReference>
<evidence type="ECO:0000256" key="5">
    <source>
        <dbReference type="ARBA" id="ARBA00022781"/>
    </source>
</evidence>
<keyword evidence="3 11" id="KW-0813">Transport</keyword>
<dbReference type="STRING" id="133412.A0A1R1X8B8"/>
<gene>
    <name evidence="16" type="ORF">AYI70_g10055</name>
</gene>
<dbReference type="Pfam" id="PF00006">
    <property type="entry name" value="ATP-synt_ab"/>
    <property type="match status" value="1"/>
</dbReference>
<evidence type="ECO:0000256" key="9">
    <source>
        <dbReference type="ARBA" id="ARBA00023196"/>
    </source>
</evidence>
<keyword evidence="10 12" id="KW-0066">ATP synthesis</keyword>
<dbReference type="InterPro" id="IPR000793">
    <property type="entry name" value="ATP_synth_asu_C"/>
</dbReference>
<dbReference type="InterPro" id="IPR020003">
    <property type="entry name" value="ATPase_a/bsu_AS"/>
</dbReference>
<feature type="domain" description="ATP synthase alpha subunit C-terminal" evidence="14">
    <location>
        <begin position="420"/>
        <end position="545"/>
    </location>
</feature>
<comment type="function">
    <text evidence="12">Produces ATP from ADP in the presence of a proton gradient across the membrane.</text>
</comment>
<evidence type="ECO:0000256" key="2">
    <source>
        <dbReference type="ARBA" id="ARBA00008936"/>
    </source>
</evidence>
<keyword evidence="4 12" id="KW-0547">Nucleotide-binding</keyword>
<evidence type="ECO:0000259" key="15">
    <source>
        <dbReference type="Pfam" id="PF02874"/>
    </source>
</evidence>
<evidence type="ECO:0000256" key="4">
    <source>
        <dbReference type="ARBA" id="ARBA00022741"/>
    </source>
</evidence>
<sequence>MLKNTTRLFKTARIPALRSAARAVAPIAARSISTTSASLAGAKPAASEVTSILEDRILNSVSQIDLQETGRVLSVGDGIARVYGLKNCQAEEMVEFSSGVQGMALNLEPDNVGIVIFGNDRLIKEGDTVKRTGSIVDVPVGEALLGRVVDALGNPIDGKGPINTTLRSRAQVKAPGIIPRQSVHEPMMTGIKSVDSMLPIGRGQRELIIGDRQTGKTAVALDTILNQKRWNDAQDESKKLYCVYVAIGQKRSTVAQFVQTLEENDALKYTIIVAATASEAAPLQYLAPYSGCAMGEFFRDNGKHGLIIYDDLSKQAVAYRQMSLLLRRPPGREAYPGDVFYLHSRLLERAAKLGKKFGSGSLTALPIIETQGGDVSAYIPTNVISITDGQIFLEAELFFKGIRPAINVGISVSRVGSAAQTKAMKQVAGSLKLFLAQYREVAAFAQFGSDLDASTQFLLNRGARLTELLKQPQYSPLSVEQQVVVVFAGVNGFLDRIPTARIVEFESKLLPYMSANHADVLESIATTGQLTAEVEKKLRTGISDFIKTFL</sequence>
<dbReference type="InterPro" id="IPR000194">
    <property type="entry name" value="ATPase_F1/V1/A1_a/bsu_nucl-bd"/>
</dbReference>
<dbReference type="EMBL" id="LSSN01004790">
    <property type="protein sequence ID" value="OMJ10883.1"/>
    <property type="molecule type" value="Genomic_DNA"/>
</dbReference>
<dbReference type="PANTHER" id="PTHR48082:SF2">
    <property type="entry name" value="ATP SYNTHASE SUBUNIT ALPHA, MITOCHONDRIAL"/>
    <property type="match status" value="1"/>
</dbReference>
<evidence type="ECO:0000256" key="7">
    <source>
        <dbReference type="ARBA" id="ARBA00023065"/>
    </source>
</evidence>
<dbReference type="SUPFAM" id="SSF52540">
    <property type="entry name" value="P-loop containing nucleoside triphosphate hydrolases"/>
    <property type="match status" value="1"/>
</dbReference>
<dbReference type="InterPro" id="IPR036121">
    <property type="entry name" value="ATPase_F1/V1/A1_a/bsu_N_sf"/>
</dbReference>
<keyword evidence="5 11" id="KW-0375">Hydrogen ion transport</keyword>
<dbReference type="CDD" id="cd18113">
    <property type="entry name" value="ATP-synt_F1_alpha_C"/>
    <property type="match status" value="1"/>
</dbReference>
<dbReference type="Gene3D" id="2.40.30.20">
    <property type="match status" value="1"/>
</dbReference>
<dbReference type="SUPFAM" id="SSF50615">
    <property type="entry name" value="N-terminal domain of alpha and beta subunits of F1 ATP synthase"/>
    <property type="match status" value="1"/>
</dbReference>
<evidence type="ECO:0000256" key="8">
    <source>
        <dbReference type="ARBA" id="ARBA00023136"/>
    </source>
</evidence>
<dbReference type="Pfam" id="PF02874">
    <property type="entry name" value="ATP-synt_ab_N"/>
    <property type="match status" value="1"/>
</dbReference>
<evidence type="ECO:0000256" key="1">
    <source>
        <dbReference type="ARBA" id="ARBA00004273"/>
    </source>
</evidence>
<dbReference type="GO" id="GO:0046933">
    <property type="term" value="F:proton-transporting ATP synthase activity, rotational mechanism"/>
    <property type="evidence" value="ECO:0007669"/>
    <property type="project" value="InterPro"/>
</dbReference>
<dbReference type="GO" id="GO:0005524">
    <property type="term" value="F:ATP binding"/>
    <property type="evidence" value="ECO:0007669"/>
    <property type="project" value="UniProtKB-KW"/>
</dbReference>
<dbReference type="Pfam" id="PF00306">
    <property type="entry name" value="ATP-synt_ab_C"/>
    <property type="match status" value="1"/>
</dbReference>
<feature type="domain" description="ATPase F1/V1/A1 complex alpha/beta subunit nucleotide-binding" evidence="13">
    <location>
        <begin position="190"/>
        <end position="413"/>
    </location>
</feature>
<comment type="caution">
    <text evidence="16">The sequence shown here is derived from an EMBL/GenBank/DDBJ whole genome shotgun (WGS) entry which is preliminary data.</text>
</comment>
<dbReference type="InterPro" id="IPR023366">
    <property type="entry name" value="ATP_synth_asu-like_sf"/>
</dbReference>
<comment type="similarity">
    <text evidence="2 11">Belongs to the ATPase alpha/beta chains family.</text>
</comment>
<evidence type="ECO:0000256" key="11">
    <source>
        <dbReference type="RuleBase" id="RU000339"/>
    </source>
</evidence>
<dbReference type="InterPro" id="IPR033732">
    <property type="entry name" value="ATP_synth_F1_a_nt-bd_dom"/>
</dbReference>
<dbReference type="PROSITE" id="PS00152">
    <property type="entry name" value="ATPASE_ALPHA_BETA"/>
    <property type="match status" value="1"/>
</dbReference>
<evidence type="ECO:0000256" key="12">
    <source>
        <dbReference type="RuleBase" id="RU003551"/>
    </source>
</evidence>
<reference evidence="16 17" key="1">
    <citation type="submission" date="2017-01" db="EMBL/GenBank/DDBJ databases">
        <authorList>
            <person name="Mah S.A."/>
            <person name="Swanson W.J."/>
            <person name="Moy G.W."/>
            <person name="Vacquier V.D."/>
        </authorList>
    </citation>
    <scope>NUCLEOTIDE SEQUENCE [LARGE SCALE GENOMIC DNA]</scope>
    <source>
        <strain evidence="16 17">GSMNP</strain>
    </source>
</reference>
<organism evidence="16 17">
    <name type="scientific">Smittium culicis</name>
    <dbReference type="NCBI Taxonomy" id="133412"/>
    <lineage>
        <taxon>Eukaryota</taxon>
        <taxon>Fungi</taxon>
        <taxon>Fungi incertae sedis</taxon>
        <taxon>Zoopagomycota</taxon>
        <taxon>Kickxellomycotina</taxon>
        <taxon>Harpellomycetes</taxon>
        <taxon>Harpellales</taxon>
        <taxon>Legeriomycetaceae</taxon>
        <taxon>Smittium</taxon>
    </lineage>
</organism>
<dbReference type="GO" id="GO:0045259">
    <property type="term" value="C:proton-transporting ATP synthase complex"/>
    <property type="evidence" value="ECO:0007669"/>
    <property type="project" value="UniProtKB-KW"/>
</dbReference>
<feature type="domain" description="ATPase F1/V1/A1 complex alpha/beta subunit N-terminal" evidence="15">
    <location>
        <begin position="67"/>
        <end position="133"/>
    </location>
</feature>
<dbReference type="FunFam" id="2.40.30.20:FF:000001">
    <property type="entry name" value="ATP synthase subunit alpha"/>
    <property type="match status" value="1"/>
</dbReference>
<name>A0A1R1X8B8_9FUNG</name>
<dbReference type="CDD" id="cd18116">
    <property type="entry name" value="ATP-synt_F1_alpha_N"/>
    <property type="match status" value="1"/>
</dbReference>
<evidence type="ECO:0000313" key="16">
    <source>
        <dbReference type="EMBL" id="OMJ10883.1"/>
    </source>
</evidence>
<evidence type="ECO:0000259" key="13">
    <source>
        <dbReference type="Pfam" id="PF00006"/>
    </source>
</evidence>
<dbReference type="FunFam" id="1.20.150.20:FF:000001">
    <property type="entry name" value="ATP synthase subunit alpha"/>
    <property type="match status" value="1"/>
</dbReference>
<dbReference type="Gene3D" id="1.20.150.20">
    <property type="entry name" value="ATP synthase alpha/beta chain, C-terminal domain"/>
    <property type="match status" value="1"/>
</dbReference>
<dbReference type="InterPro" id="IPR027417">
    <property type="entry name" value="P-loop_NTPase"/>
</dbReference>
<evidence type="ECO:0000256" key="10">
    <source>
        <dbReference type="ARBA" id="ARBA00023310"/>
    </source>
</evidence>
<keyword evidence="17" id="KW-1185">Reference proteome</keyword>
<protein>
    <recommendedName>
        <fullName evidence="12">ATP synthase subunit alpha</fullName>
    </recommendedName>
</protein>
<dbReference type="GO" id="GO:0043531">
    <property type="term" value="F:ADP binding"/>
    <property type="evidence" value="ECO:0007669"/>
    <property type="project" value="TreeGrafter"/>
</dbReference>
<keyword evidence="8" id="KW-0472">Membrane</keyword>
<dbReference type="InterPro" id="IPR005294">
    <property type="entry name" value="ATP_synth_F1_asu"/>
</dbReference>
<keyword evidence="6 12" id="KW-0067">ATP-binding</keyword>
<dbReference type="CDD" id="cd01132">
    <property type="entry name" value="F1-ATPase_alpha_CD"/>
    <property type="match status" value="1"/>
</dbReference>
<dbReference type="PIRSF" id="PIRSF039088">
    <property type="entry name" value="F_ATPase_subunit_alpha"/>
    <property type="match status" value="1"/>
</dbReference>
<dbReference type="HAMAP" id="MF_01346">
    <property type="entry name" value="ATP_synth_alpha_bact"/>
    <property type="match status" value="1"/>
</dbReference>
<accession>A0A1R1X8B8</accession>
<dbReference type="NCBIfam" id="TIGR00962">
    <property type="entry name" value="atpA"/>
    <property type="match status" value="1"/>
</dbReference>
<comment type="subcellular location">
    <subcellularLocation>
        <location evidence="1">Mitochondrion inner membrane</location>
    </subcellularLocation>
</comment>
<dbReference type="AlphaFoldDB" id="A0A1R1X8B8"/>
<dbReference type="InterPro" id="IPR004100">
    <property type="entry name" value="ATPase_F1/V1/A1_a/bsu_N"/>
</dbReference>